<protein>
    <submittedName>
        <fullName evidence="2">Uncharacterized protein</fullName>
    </submittedName>
</protein>
<keyword evidence="3" id="KW-1185">Reference proteome</keyword>
<evidence type="ECO:0000313" key="3">
    <source>
        <dbReference type="Proteomes" id="UP000666240"/>
    </source>
</evidence>
<evidence type="ECO:0000313" key="2">
    <source>
        <dbReference type="EMBL" id="MBP0440018.1"/>
    </source>
</evidence>
<evidence type="ECO:0000256" key="1">
    <source>
        <dbReference type="SAM" id="SignalP"/>
    </source>
</evidence>
<name>A0A8J7R040_9HYPH</name>
<dbReference type="RefSeq" id="WP_209336059.1">
    <property type="nucleotide sequence ID" value="NZ_JAGIYY010000005.1"/>
</dbReference>
<gene>
    <name evidence="2" type="ORF">J5Y06_15280</name>
</gene>
<keyword evidence="1" id="KW-0732">Signal</keyword>
<organism evidence="2 3">
    <name type="scientific">Tianweitania sediminis</name>
    <dbReference type="NCBI Taxonomy" id="1502156"/>
    <lineage>
        <taxon>Bacteria</taxon>
        <taxon>Pseudomonadati</taxon>
        <taxon>Pseudomonadota</taxon>
        <taxon>Alphaproteobacteria</taxon>
        <taxon>Hyphomicrobiales</taxon>
        <taxon>Phyllobacteriaceae</taxon>
        <taxon>Tianweitania</taxon>
    </lineage>
</organism>
<sequence>MNSNLLLVVACGLGLAVSAQAAETVDKEKLVAVPMEIRNSGTAPVLCQAEIAHWFAMDLAHIAPDASATLGLHFDAATGTWAAINARGEALPVERAWCGLEGRTFETRWDLHLVRDQPKAQALECSADNDRLTCR</sequence>
<reference evidence="2" key="1">
    <citation type="submission" date="2021-03" db="EMBL/GenBank/DDBJ databases">
        <title>Genome sequencing and assembly of Tianweitania sediminis.</title>
        <authorList>
            <person name="Chhetri G."/>
        </authorList>
    </citation>
    <scope>NUCLEOTIDE SEQUENCE</scope>
    <source>
        <strain evidence="2">Z8</strain>
    </source>
</reference>
<dbReference type="EMBL" id="JAGIYY010000005">
    <property type="protein sequence ID" value="MBP0440018.1"/>
    <property type="molecule type" value="Genomic_DNA"/>
</dbReference>
<dbReference type="Proteomes" id="UP000666240">
    <property type="component" value="Unassembled WGS sequence"/>
</dbReference>
<proteinExistence type="predicted"/>
<feature type="signal peptide" evidence="1">
    <location>
        <begin position="1"/>
        <end position="21"/>
    </location>
</feature>
<dbReference type="AlphaFoldDB" id="A0A8J7R040"/>
<comment type="caution">
    <text evidence="2">The sequence shown here is derived from an EMBL/GenBank/DDBJ whole genome shotgun (WGS) entry which is preliminary data.</text>
</comment>
<accession>A0A8J7R040</accession>
<feature type="chain" id="PRO_5035267774" evidence="1">
    <location>
        <begin position="22"/>
        <end position="135"/>
    </location>
</feature>